<accession>A0A6N4UT38</accession>
<dbReference type="Gene3D" id="1.10.1660.10">
    <property type="match status" value="1"/>
</dbReference>
<dbReference type="RefSeq" id="WP_163662954.1">
    <property type="nucleotide sequence ID" value="NZ_AP022565.1"/>
</dbReference>
<dbReference type="PROSITE" id="PS50937">
    <property type="entry name" value="HTH_MERR_2"/>
    <property type="match status" value="1"/>
</dbReference>
<keyword evidence="5" id="KW-1185">Reference proteome</keyword>
<reference evidence="4 5" key="1">
    <citation type="journal article" date="2019" name="Emerg. Microbes Infect.">
        <title>Comprehensive subspecies identification of 175 nontuberculous mycobacteria species based on 7547 genomic profiles.</title>
        <authorList>
            <person name="Matsumoto Y."/>
            <person name="Kinjo T."/>
            <person name="Motooka D."/>
            <person name="Nabeya D."/>
            <person name="Jung N."/>
            <person name="Uechi K."/>
            <person name="Horii T."/>
            <person name="Iida T."/>
            <person name="Fujita J."/>
            <person name="Nakamura S."/>
        </authorList>
    </citation>
    <scope>NUCLEOTIDE SEQUENCE [LARGE SCALE GENOMIC DNA]</scope>
    <source>
        <strain evidence="4 5">JCM 12272</strain>
    </source>
</reference>
<dbReference type="InterPro" id="IPR009061">
    <property type="entry name" value="DNA-bd_dom_put_sf"/>
</dbReference>
<dbReference type="Pfam" id="PF13411">
    <property type="entry name" value="MerR_1"/>
    <property type="match status" value="1"/>
</dbReference>
<dbReference type="PANTHER" id="PTHR30204">
    <property type="entry name" value="REDOX-CYCLING DRUG-SENSING TRANSCRIPTIONAL ACTIVATOR SOXR"/>
    <property type="match status" value="1"/>
</dbReference>
<proteinExistence type="predicted"/>
<dbReference type="InterPro" id="IPR047057">
    <property type="entry name" value="MerR_fam"/>
</dbReference>
<dbReference type="GO" id="GO:0003700">
    <property type="term" value="F:DNA-binding transcription factor activity"/>
    <property type="evidence" value="ECO:0007669"/>
    <property type="project" value="InterPro"/>
</dbReference>
<name>A0A6N4UT38_9MYCO</name>
<dbReference type="SMART" id="SM00422">
    <property type="entry name" value="HTH_MERR"/>
    <property type="match status" value="1"/>
</dbReference>
<organism evidence="4 5">
    <name type="scientific">Mycolicibacterium alvei</name>
    <dbReference type="NCBI Taxonomy" id="67081"/>
    <lineage>
        <taxon>Bacteria</taxon>
        <taxon>Bacillati</taxon>
        <taxon>Actinomycetota</taxon>
        <taxon>Actinomycetes</taxon>
        <taxon>Mycobacteriales</taxon>
        <taxon>Mycobacteriaceae</taxon>
        <taxon>Mycolicibacterium</taxon>
    </lineage>
</organism>
<feature type="compositionally biased region" description="Low complexity" evidence="2">
    <location>
        <begin position="243"/>
        <end position="258"/>
    </location>
</feature>
<feature type="domain" description="HTH merR-type" evidence="3">
    <location>
        <begin position="3"/>
        <end position="71"/>
    </location>
</feature>
<dbReference type="Proteomes" id="UP000466906">
    <property type="component" value="Chromosome"/>
</dbReference>
<feature type="region of interest" description="Disordered" evidence="2">
    <location>
        <begin position="241"/>
        <end position="279"/>
    </location>
</feature>
<keyword evidence="1" id="KW-0238">DNA-binding</keyword>
<evidence type="ECO:0000259" key="3">
    <source>
        <dbReference type="PROSITE" id="PS50937"/>
    </source>
</evidence>
<evidence type="ECO:0000313" key="5">
    <source>
        <dbReference type="Proteomes" id="UP000466906"/>
    </source>
</evidence>
<dbReference type="GO" id="GO:0003677">
    <property type="term" value="F:DNA binding"/>
    <property type="evidence" value="ECO:0007669"/>
    <property type="project" value="UniProtKB-KW"/>
</dbReference>
<evidence type="ECO:0000256" key="2">
    <source>
        <dbReference type="SAM" id="MobiDB-lite"/>
    </source>
</evidence>
<dbReference type="KEGG" id="malv:MALV_17070"/>
<dbReference type="AlphaFoldDB" id="A0A6N4UT38"/>
<evidence type="ECO:0000313" key="4">
    <source>
        <dbReference type="EMBL" id="BBX26582.1"/>
    </source>
</evidence>
<dbReference type="EMBL" id="AP022565">
    <property type="protein sequence ID" value="BBX26582.1"/>
    <property type="molecule type" value="Genomic_DNA"/>
</dbReference>
<feature type="compositionally biased region" description="Basic residues" evidence="2">
    <location>
        <begin position="270"/>
        <end position="279"/>
    </location>
</feature>
<dbReference type="InterPro" id="IPR000551">
    <property type="entry name" value="MerR-type_HTH_dom"/>
</dbReference>
<evidence type="ECO:0000256" key="1">
    <source>
        <dbReference type="ARBA" id="ARBA00023125"/>
    </source>
</evidence>
<sequence>MTEYRIDDLAREAGTTTRNVRVYQDNGLLPRPQRRGRVAIYTDRHLRQLRAITRLLSEGFTLKHIMKFLTGLQPGQNLVDVLDLSDLEELVTAPWSHPQPRTMSLEELEGRLGDLDTSMLRRLTNHGMIAPTADANIYSVPDVRLIDDFGSLVSRGMPLEILLKTSTAVDKKLDAAARELTRGGHTEVVRQRGPGWLPTNDAELAWAADLVDTMRRAARRLAHASLDRAFDEAVRAELHEYQAAGKAEAGPETAAGPEPDGETTPDRPRRAQVKRSKPR</sequence>
<gene>
    <name evidence="4" type="ORF">MALV_17070</name>
</gene>
<dbReference type="PANTHER" id="PTHR30204:SF93">
    <property type="entry name" value="HTH MERR-TYPE DOMAIN-CONTAINING PROTEIN"/>
    <property type="match status" value="1"/>
</dbReference>
<protein>
    <recommendedName>
        <fullName evidence="3">HTH merR-type domain-containing protein</fullName>
    </recommendedName>
</protein>
<dbReference type="SUPFAM" id="SSF46955">
    <property type="entry name" value="Putative DNA-binding domain"/>
    <property type="match status" value="1"/>
</dbReference>